<sequence length="338" mass="37628">MNVRPEQLAQHLQGKLAPLYVVHGDEPLLALEAADWIRAAAKKSGYAGREIFTVEAGFSWENLLFSGNSFSLFGDQRLLDVRIPSGKPGIEGGKVIQQYCGSLPQDTVTLVTLPKLERQTQNSQWFKSLESAGVVVAVYPVERNRLPQWIQQRLSNQGQQADKETLEFLADSVEGNLTAAKQEIQKLSLLLPQGRLSFEEVKNAVLDVSRYDVFKLGDTMLMGDTIRFAKMVEGLQGEGEAPTLILWVLSNEIRALMKIKQGQRKGAALNQLMRSARIWESRQPLVEKALMRVAEPTLKLALQQAAALDKLIKGLRSGDVWDEILQLGLLLTAPMQKK</sequence>
<dbReference type="EMBL" id="SMCO01000004">
    <property type="protein sequence ID" value="TCV88070.1"/>
    <property type="molecule type" value="Genomic_DNA"/>
</dbReference>
<dbReference type="SUPFAM" id="SSF52540">
    <property type="entry name" value="P-loop containing nucleoside triphosphate hydrolases"/>
    <property type="match status" value="1"/>
</dbReference>
<feature type="domain" description="DNA polymerase III subunit delta C-terminal" evidence="10">
    <location>
        <begin position="214"/>
        <end position="332"/>
    </location>
</feature>
<protein>
    <recommendedName>
        <fullName evidence="2">DNA polymerase III subunit delta</fullName>
        <ecNumber evidence="1">2.7.7.7</ecNumber>
    </recommendedName>
</protein>
<dbReference type="OrthoDB" id="9770982at2"/>
<evidence type="ECO:0000313" key="11">
    <source>
        <dbReference type="EMBL" id="TCV88070.1"/>
    </source>
</evidence>
<comment type="caution">
    <text evidence="11">The sequence shown here is derived from an EMBL/GenBank/DDBJ whole genome shotgun (WGS) entry which is preliminary data.</text>
</comment>
<evidence type="ECO:0000256" key="4">
    <source>
        <dbReference type="ARBA" id="ARBA00022695"/>
    </source>
</evidence>
<dbReference type="Gene3D" id="1.10.8.60">
    <property type="match status" value="1"/>
</dbReference>
<gene>
    <name evidence="11" type="ORF">EDC63_10427</name>
</gene>
<keyword evidence="12" id="KW-1185">Reference proteome</keyword>
<keyword evidence="4" id="KW-0548">Nucleotidyltransferase</keyword>
<evidence type="ECO:0000256" key="2">
    <source>
        <dbReference type="ARBA" id="ARBA00017703"/>
    </source>
</evidence>
<proteinExistence type="inferred from homology"/>
<dbReference type="CDD" id="cd18138">
    <property type="entry name" value="HLD_clamp_pol_III_delta"/>
    <property type="match status" value="1"/>
</dbReference>
<keyword evidence="3" id="KW-0808">Transferase</keyword>
<dbReference type="PANTHER" id="PTHR34388">
    <property type="entry name" value="DNA POLYMERASE III SUBUNIT DELTA"/>
    <property type="match status" value="1"/>
</dbReference>
<comment type="similarity">
    <text evidence="7">Belongs to the DNA polymerase HolA subunit family.</text>
</comment>
<evidence type="ECO:0000256" key="6">
    <source>
        <dbReference type="ARBA" id="ARBA00022932"/>
    </source>
</evidence>
<dbReference type="GO" id="GO:0009360">
    <property type="term" value="C:DNA polymerase III complex"/>
    <property type="evidence" value="ECO:0007669"/>
    <property type="project" value="InterPro"/>
</dbReference>
<evidence type="ECO:0000259" key="9">
    <source>
        <dbReference type="Pfam" id="PF06144"/>
    </source>
</evidence>
<dbReference type="EC" id="2.7.7.7" evidence="1"/>
<dbReference type="InterPro" id="IPR008921">
    <property type="entry name" value="DNA_pol3_clamp-load_cplx_C"/>
</dbReference>
<evidence type="ECO:0000256" key="1">
    <source>
        <dbReference type="ARBA" id="ARBA00012417"/>
    </source>
</evidence>
<dbReference type="InterPro" id="IPR010372">
    <property type="entry name" value="DNA_pol3_delta_N"/>
</dbReference>
<reference evidence="11 12" key="1">
    <citation type="submission" date="2019-03" db="EMBL/GenBank/DDBJ databases">
        <title>Genomic Encyclopedia of Type Strains, Phase IV (KMG-IV): sequencing the most valuable type-strain genomes for metagenomic binning, comparative biology and taxonomic classification.</title>
        <authorList>
            <person name="Goeker M."/>
        </authorList>
    </citation>
    <scope>NUCLEOTIDE SEQUENCE [LARGE SCALE GENOMIC DNA]</scope>
    <source>
        <strain evidence="11 12">DSM 100309</strain>
    </source>
</reference>
<evidence type="ECO:0000256" key="7">
    <source>
        <dbReference type="ARBA" id="ARBA00034754"/>
    </source>
</evidence>
<dbReference type="GO" id="GO:0006261">
    <property type="term" value="P:DNA-templated DNA replication"/>
    <property type="evidence" value="ECO:0007669"/>
    <property type="project" value="TreeGrafter"/>
</dbReference>
<dbReference type="InterPro" id="IPR005790">
    <property type="entry name" value="DNA_polIII_delta"/>
</dbReference>
<evidence type="ECO:0000256" key="3">
    <source>
        <dbReference type="ARBA" id="ARBA00022679"/>
    </source>
</evidence>
<evidence type="ECO:0000259" key="10">
    <source>
        <dbReference type="Pfam" id="PF14840"/>
    </source>
</evidence>
<dbReference type="Pfam" id="PF14840">
    <property type="entry name" value="DNA_pol3_delt_C"/>
    <property type="match status" value="1"/>
</dbReference>
<organism evidence="11 12">
    <name type="scientific">Sulfurirhabdus autotrophica</name>
    <dbReference type="NCBI Taxonomy" id="1706046"/>
    <lineage>
        <taxon>Bacteria</taxon>
        <taxon>Pseudomonadati</taxon>
        <taxon>Pseudomonadota</taxon>
        <taxon>Betaproteobacteria</taxon>
        <taxon>Nitrosomonadales</taxon>
        <taxon>Sulfuricellaceae</taxon>
        <taxon>Sulfurirhabdus</taxon>
    </lineage>
</organism>
<dbReference type="InterPro" id="IPR032780">
    <property type="entry name" value="DNA_pol3_delt_C"/>
</dbReference>
<dbReference type="NCBIfam" id="TIGR01128">
    <property type="entry name" value="holA"/>
    <property type="match status" value="1"/>
</dbReference>
<name>A0A4R3Y894_9PROT</name>
<evidence type="ECO:0000256" key="5">
    <source>
        <dbReference type="ARBA" id="ARBA00022705"/>
    </source>
</evidence>
<dbReference type="RefSeq" id="WP_124945709.1">
    <property type="nucleotide sequence ID" value="NZ_BHVT01000019.1"/>
</dbReference>
<dbReference type="GO" id="GO:0003677">
    <property type="term" value="F:DNA binding"/>
    <property type="evidence" value="ECO:0007669"/>
    <property type="project" value="InterPro"/>
</dbReference>
<feature type="domain" description="DNA polymerase III delta N-terminal" evidence="9">
    <location>
        <begin position="20"/>
        <end position="136"/>
    </location>
</feature>
<dbReference type="GO" id="GO:0003887">
    <property type="term" value="F:DNA-directed DNA polymerase activity"/>
    <property type="evidence" value="ECO:0007669"/>
    <property type="project" value="UniProtKB-KW"/>
</dbReference>
<dbReference type="Proteomes" id="UP000295367">
    <property type="component" value="Unassembled WGS sequence"/>
</dbReference>
<evidence type="ECO:0000256" key="8">
    <source>
        <dbReference type="ARBA" id="ARBA00049244"/>
    </source>
</evidence>
<dbReference type="InterPro" id="IPR027417">
    <property type="entry name" value="P-loop_NTPase"/>
</dbReference>
<keyword evidence="5" id="KW-0235">DNA replication</keyword>
<dbReference type="SUPFAM" id="SSF48019">
    <property type="entry name" value="post-AAA+ oligomerization domain-like"/>
    <property type="match status" value="1"/>
</dbReference>
<keyword evidence="6" id="KW-0239">DNA-directed DNA polymerase</keyword>
<dbReference type="PANTHER" id="PTHR34388:SF1">
    <property type="entry name" value="DNA POLYMERASE III SUBUNIT DELTA"/>
    <property type="match status" value="1"/>
</dbReference>
<comment type="catalytic activity">
    <reaction evidence="8">
        <text>DNA(n) + a 2'-deoxyribonucleoside 5'-triphosphate = DNA(n+1) + diphosphate</text>
        <dbReference type="Rhea" id="RHEA:22508"/>
        <dbReference type="Rhea" id="RHEA-COMP:17339"/>
        <dbReference type="Rhea" id="RHEA-COMP:17340"/>
        <dbReference type="ChEBI" id="CHEBI:33019"/>
        <dbReference type="ChEBI" id="CHEBI:61560"/>
        <dbReference type="ChEBI" id="CHEBI:173112"/>
        <dbReference type="EC" id="2.7.7.7"/>
    </reaction>
</comment>
<dbReference type="Gene3D" id="1.20.272.10">
    <property type="match status" value="1"/>
</dbReference>
<dbReference type="Gene3D" id="3.40.50.300">
    <property type="entry name" value="P-loop containing nucleotide triphosphate hydrolases"/>
    <property type="match status" value="1"/>
</dbReference>
<evidence type="ECO:0000313" key="12">
    <source>
        <dbReference type="Proteomes" id="UP000295367"/>
    </source>
</evidence>
<dbReference type="Pfam" id="PF06144">
    <property type="entry name" value="DNA_pol3_delta"/>
    <property type="match status" value="1"/>
</dbReference>
<dbReference type="AlphaFoldDB" id="A0A4R3Y894"/>
<accession>A0A4R3Y894</accession>